<name>A0A0A9G1B7_ARUDO</name>
<accession>A0A0A9G1B7</accession>
<dbReference type="AlphaFoldDB" id="A0A0A9G1B7"/>
<evidence type="ECO:0000313" key="1">
    <source>
        <dbReference type="EMBL" id="JAE16331.1"/>
    </source>
</evidence>
<protein>
    <submittedName>
        <fullName evidence="1">Uncharacterized protein</fullName>
    </submittedName>
</protein>
<sequence>MMKCYFLGKTMLAMIIWCYYIVSTISQSIEGVDQDEHPQDPSTVGQVLVASKSV</sequence>
<dbReference type="EMBL" id="GBRH01181565">
    <property type="protein sequence ID" value="JAE16331.1"/>
    <property type="molecule type" value="Transcribed_RNA"/>
</dbReference>
<reference evidence="1" key="1">
    <citation type="submission" date="2014-09" db="EMBL/GenBank/DDBJ databases">
        <authorList>
            <person name="Magalhaes I.L.F."/>
            <person name="Oliveira U."/>
            <person name="Santos F.R."/>
            <person name="Vidigal T.H.D.A."/>
            <person name="Brescovit A.D."/>
            <person name="Santos A.J."/>
        </authorList>
    </citation>
    <scope>NUCLEOTIDE SEQUENCE</scope>
    <source>
        <tissue evidence="1">Shoot tissue taken approximately 20 cm above the soil surface</tissue>
    </source>
</reference>
<proteinExistence type="predicted"/>
<organism evidence="1">
    <name type="scientific">Arundo donax</name>
    <name type="common">Giant reed</name>
    <name type="synonym">Donax arundinaceus</name>
    <dbReference type="NCBI Taxonomy" id="35708"/>
    <lineage>
        <taxon>Eukaryota</taxon>
        <taxon>Viridiplantae</taxon>
        <taxon>Streptophyta</taxon>
        <taxon>Embryophyta</taxon>
        <taxon>Tracheophyta</taxon>
        <taxon>Spermatophyta</taxon>
        <taxon>Magnoliopsida</taxon>
        <taxon>Liliopsida</taxon>
        <taxon>Poales</taxon>
        <taxon>Poaceae</taxon>
        <taxon>PACMAD clade</taxon>
        <taxon>Arundinoideae</taxon>
        <taxon>Arundineae</taxon>
        <taxon>Arundo</taxon>
    </lineage>
</organism>
<reference evidence="1" key="2">
    <citation type="journal article" date="2015" name="Data Brief">
        <title>Shoot transcriptome of the giant reed, Arundo donax.</title>
        <authorList>
            <person name="Barrero R.A."/>
            <person name="Guerrero F.D."/>
            <person name="Moolhuijzen P."/>
            <person name="Goolsby J.A."/>
            <person name="Tidwell J."/>
            <person name="Bellgard S.E."/>
            <person name="Bellgard M.I."/>
        </authorList>
    </citation>
    <scope>NUCLEOTIDE SEQUENCE</scope>
    <source>
        <tissue evidence="1">Shoot tissue taken approximately 20 cm above the soil surface</tissue>
    </source>
</reference>